<dbReference type="AlphaFoldDB" id="A0A8S9K6M4"/>
<evidence type="ECO:0000313" key="1">
    <source>
        <dbReference type="EMBL" id="KAF2589006.1"/>
    </source>
</evidence>
<sequence>MSRSSVSIDVRHELSIDVRDELSIDFGWKTLVDRRVASVNGDEQVLVDVISIWVDGGWQISVD</sequence>
<protein>
    <submittedName>
        <fullName evidence="1">Uncharacterized protein</fullName>
    </submittedName>
</protein>
<accession>A0A8S9K6M4</accession>
<proteinExistence type="predicted"/>
<gene>
    <name evidence="1" type="ORF">F2Q70_00038595</name>
</gene>
<reference evidence="1" key="1">
    <citation type="submission" date="2019-12" db="EMBL/GenBank/DDBJ databases">
        <title>Genome sequencing and annotation of Brassica cretica.</title>
        <authorList>
            <person name="Studholme D.J."/>
            <person name="Sarris P.F."/>
        </authorList>
    </citation>
    <scope>NUCLEOTIDE SEQUENCE</scope>
    <source>
        <strain evidence="1">PFS-102/07</strain>
        <tissue evidence="1">Leaf</tissue>
    </source>
</reference>
<dbReference type="EMBL" id="QGKY02000190">
    <property type="protein sequence ID" value="KAF2589006.1"/>
    <property type="molecule type" value="Genomic_DNA"/>
</dbReference>
<comment type="caution">
    <text evidence="1">The sequence shown here is derived from an EMBL/GenBank/DDBJ whole genome shotgun (WGS) entry which is preliminary data.</text>
</comment>
<name>A0A8S9K6M4_BRACR</name>
<organism evidence="1">
    <name type="scientific">Brassica cretica</name>
    <name type="common">Mustard</name>
    <dbReference type="NCBI Taxonomy" id="69181"/>
    <lineage>
        <taxon>Eukaryota</taxon>
        <taxon>Viridiplantae</taxon>
        <taxon>Streptophyta</taxon>
        <taxon>Embryophyta</taxon>
        <taxon>Tracheophyta</taxon>
        <taxon>Spermatophyta</taxon>
        <taxon>Magnoliopsida</taxon>
        <taxon>eudicotyledons</taxon>
        <taxon>Gunneridae</taxon>
        <taxon>Pentapetalae</taxon>
        <taxon>rosids</taxon>
        <taxon>malvids</taxon>
        <taxon>Brassicales</taxon>
        <taxon>Brassicaceae</taxon>
        <taxon>Brassiceae</taxon>
        <taxon>Brassica</taxon>
    </lineage>
</organism>